<evidence type="ECO:0000313" key="3">
    <source>
        <dbReference type="Proteomes" id="UP000701801"/>
    </source>
</evidence>
<organism evidence="2 3">
    <name type="scientific">Hymenoscyphus albidus</name>
    <dbReference type="NCBI Taxonomy" id="595503"/>
    <lineage>
        <taxon>Eukaryota</taxon>
        <taxon>Fungi</taxon>
        <taxon>Dikarya</taxon>
        <taxon>Ascomycota</taxon>
        <taxon>Pezizomycotina</taxon>
        <taxon>Leotiomycetes</taxon>
        <taxon>Helotiales</taxon>
        <taxon>Helotiaceae</taxon>
        <taxon>Hymenoscyphus</taxon>
    </lineage>
</organism>
<sequence length="484" mass="52963">MTGASFDIDVLSSTTIFPESRSGQPMTVPLSIMVSTVSYFSRCAAIWYYDPPSNQSKANPLTCDHLQTALSKTLNSYPNGVLFVTATSPQVLSDFIPEPEIRKTSSKAWDDSLIPSESLFPRTELSLNNESVPVDAPNLVVQLTTFACGGAALSISITHSLADAQSLSQFARDYSSTASAMLNSRTLPALRPLFDPSLLDAYAAGDIDAEMPDTSIQEKARKLPLHRYDNYIGKPQVKLPPDLDIVAHLPHSPSIPIPWNEWDIHAPVAHRLLHFTTSDVDRIHGLAFKPPGYPSSTLLSHIWALINTARKLPPDTKTFLGLSVGLRNRLDPPLPSSFLGSPIISAAISMSTPSGSDVAQSLVATATQIRTLLKQFTPQNTVAILHDAAFEVSPQRLWRSFLGEKHVLLTPWLHLKLDEVNFGATGRLKHISPFMPSCDGLVDVLESLGERKEGHWSRNGVDVSIYLEAKAMDRLLADKSLWTA</sequence>
<comment type="caution">
    <text evidence="2">The sequence shown here is derived from an EMBL/GenBank/DDBJ whole genome shotgun (WGS) entry which is preliminary data.</text>
</comment>
<dbReference type="GO" id="GO:0016747">
    <property type="term" value="F:acyltransferase activity, transferring groups other than amino-acyl groups"/>
    <property type="evidence" value="ECO:0007669"/>
    <property type="project" value="TreeGrafter"/>
</dbReference>
<dbReference type="PANTHER" id="PTHR31642:SF310">
    <property type="entry name" value="FATTY ALCOHOL:CAFFEOYL-COA ACYLTRANSFERASE"/>
    <property type="match status" value="1"/>
</dbReference>
<reference evidence="2" key="1">
    <citation type="submission" date="2021-07" db="EMBL/GenBank/DDBJ databases">
        <authorList>
            <person name="Durling M."/>
        </authorList>
    </citation>
    <scope>NUCLEOTIDE SEQUENCE</scope>
</reference>
<dbReference type="PANTHER" id="PTHR31642">
    <property type="entry name" value="TRICHOTHECENE 3-O-ACETYLTRANSFERASE"/>
    <property type="match status" value="1"/>
</dbReference>
<dbReference type="AlphaFoldDB" id="A0A9N9Q290"/>
<dbReference type="InterPro" id="IPR023213">
    <property type="entry name" value="CAT-like_dom_sf"/>
</dbReference>
<dbReference type="EMBL" id="CAJVRM010000719">
    <property type="protein sequence ID" value="CAG8983188.1"/>
    <property type="molecule type" value="Genomic_DNA"/>
</dbReference>
<accession>A0A9N9Q290</accession>
<dbReference type="Pfam" id="PF02458">
    <property type="entry name" value="Transferase"/>
    <property type="match status" value="2"/>
</dbReference>
<protein>
    <submittedName>
        <fullName evidence="2">Uncharacterized protein</fullName>
    </submittedName>
</protein>
<keyword evidence="1" id="KW-0808">Transferase</keyword>
<gene>
    <name evidence="2" type="ORF">HYALB_00004015</name>
</gene>
<dbReference type="OrthoDB" id="444127at2759"/>
<dbReference type="Proteomes" id="UP000701801">
    <property type="component" value="Unassembled WGS sequence"/>
</dbReference>
<dbReference type="InterPro" id="IPR050317">
    <property type="entry name" value="Plant_Fungal_Acyltransferase"/>
</dbReference>
<dbReference type="Gene3D" id="3.30.559.10">
    <property type="entry name" value="Chloramphenicol acetyltransferase-like domain"/>
    <property type="match status" value="3"/>
</dbReference>
<name>A0A9N9Q290_9HELO</name>
<proteinExistence type="predicted"/>
<evidence type="ECO:0000256" key="1">
    <source>
        <dbReference type="ARBA" id="ARBA00022679"/>
    </source>
</evidence>
<dbReference type="GO" id="GO:0044550">
    <property type="term" value="P:secondary metabolite biosynthetic process"/>
    <property type="evidence" value="ECO:0007669"/>
    <property type="project" value="TreeGrafter"/>
</dbReference>
<evidence type="ECO:0000313" key="2">
    <source>
        <dbReference type="EMBL" id="CAG8983188.1"/>
    </source>
</evidence>
<keyword evidence="3" id="KW-1185">Reference proteome</keyword>